<protein>
    <submittedName>
        <fullName evidence="2">Phage terminase, small subunit</fullName>
    </submittedName>
</protein>
<feature type="region of interest" description="Disordered" evidence="1">
    <location>
        <begin position="1"/>
        <end position="34"/>
    </location>
</feature>
<dbReference type="Proteomes" id="UP000054911">
    <property type="component" value="Unassembled WGS sequence"/>
</dbReference>
<accession>A0A158B1B7</accession>
<keyword evidence="3" id="KW-1185">Reference proteome</keyword>
<sequence>MPRKPTHLRVIEGTTHKNRNPYEPKPELAIPEPPTHMSRTARAEWDRLSVVLFRLGLLTHLDRGALAAVCSAYGRWVDAEEALEKMGRPLLYKTTNGNWIQHPLIGTANRAAYQYVHLAAEFGLSPSARANIRVNPDDNQDPAKAYF</sequence>
<evidence type="ECO:0000256" key="1">
    <source>
        <dbReference type="SAM" id="MobiDB-lite"/>
    </source>
</evidence>
<evidence type="ECO:0000313" key="2">
    <source>
        <dbReference type="EMBL" id="SAK63516.1"/>
    </source>
</evidence>
<evidence type="ECO:0000313" key="3">
    <source>
        <dbReference type="Proteomes" id="UP000054911"/>
    </source>
</evidence>
<dbReference type="Pfam" id="PF05119">
    <property type="entry name" value="Terminase_4"/>
    <property type="match status" value="1"/>
</dbReference>
<dbReference type="STRING" id="1777141.AWB80_02876"/>
<gene>
    <name evidence="2" type="ORF">AWB80_02876</name>
</gene>
<comment type="caution">
    <text evidence="2">The sequence shown here is derived from an EMBL/GenBank/DDBJ whole genome shotgun (WGS) entry which is preliminary data.</text>
</comment>
<proteinExistence type="predicted"/>
<name>A0A158B1B7_9BURK</name>
<organism evidence="2 3">
    <name type="scientific">Caballeronia pedi</name>
    <dbReference type="NCBI Taxonomy" id="1777141"/>
    <lineage>
        <taxon>Bacteria</taxon>
        <taxon>Pseudomonadati</taxon>
        <taxon>Pseudomonadota</taxon>
        <taxon>Betaproteobacteria</taxon>
        <taxon>Burkholderiales</taxon>
        <taxon>Burkholderiaceae</taxon>
        <taxon>Caballeronia</taxon>
    </lineage>
</organism>
<dbReference type="InterPro" id="IPR006448">
    <property type="entry name" value="Phage_term_ssu_P27"/>
</dbReference>
<dbReference type="NCBIfam" id="TIGR01558">
    <property type="entry name" value="sm_term_P27"/>
    <property type="match status" value="1"/>
</dbReference>
<reference evidence="2" key="1">
    <citation type="submission" date="2016-01" db="EMBL/GenBank/DDBJ databases">
        <authorList>
            <person name="Peeters C."/>
        </authorList>
    </citation>
    <scope>NUCLEOTIDE SEQUENCE [LARGE SCALE GENOMIC DNA]</scope>
    <source>
        <strain evidence="2">LMG 29323</strain>
    </source>
</reference>
<dbReference type="EMBL" id="FCOE02000008">
    <property type="protein sequence ID" value="SAK63516.1"/>
    <property type="molecule type" value="Genomic_DNA"/>
</dbReference>
<dbReference type="AlphaFoldDB" id="A0A158B1B7"/>